<evidence type="ECO:0000313" key="6">
    <source>
        <dbReference type="Proteomes" id="UP000507470"/>
    </source>
</evidence>
<evidence type="ECO:0000259" key="4">
    <source>
        <dbReference type="Pfam" id="PF02210"/>
    </source>
</evidence>
<comment type="subcellular location">
    <subcellularLocation>
        <location evidence="1">Cell projection</location>
        <location evidence="1">Stereocilium</location>
    </subcellularLocation>
</comment>
<accession>A0A6J8D180</accession>
<dbReference type="EMBL" id="CACVKT020006447">
    <property type="protein sequence ID" value="CAC5401619.1"/>
    <property type="molecule type" value="Genomic_DNA"/>
</dbReference>
<keyword evidence="3" id="KW-0677">Repeat</keyword>
<dbReference type="Pfam" id="PF02210">
    <property type="entry name" value="Laminin_G_2"/>
    <property type="match status" value="1"/>
</dbReference>
<dbReference type="Proteomes" id="UP000507470">
    <property type="component" value="Unassembled WGS sequence"/>
</dbReference>
<dbReference type="Gene3D" id="2.60.120.200">
    <property type="match status" value="1"/>
</dbReference>
<dbReference type="PANTHER" id="PTHR15261:SF4">
    <property type="entry name" value="THROMBOSPONDIN-TYPE LAMININ G DOMAIN AND EAR REPEAT-CONTAINING PROTEIN"/>
    <property type="match status" value="1"/>
</dbReference>
<protein>
    <recommendedName>
        <fullName evidence="4">Laminin G domain-containing protein</fullName>
    </recommendedName>
</protein>
<dbReference type="PROSITE" id="PS50912">
    <property type="entry name" value="EAR"/>
    <property type="match status" value="5"/>
</dbReference>
<gene>
    <name evidence="5" type="ORF">MCOR_35683</name>
</gene>
<keyword evidence="6" id="KW-1185">Reference proteome</keyword>
<dbReference type="Pfam" id="PF03736">
    <property type="entry name" value="EPTP"/>
    <property type="match status" value="5"/>
</dbReference>
<proteinExistence type="predicted"/>
<dbReference type="InterPro" id="IPR001791">
    <property type="entry name" value="Laminin_G"/>
</dbReference>
<dbReference type="GO" id="GO:0007165">
    <property type="term" value="P:signal transduction"/>
    <property type="evidence" value="ECO:0007669"/>
    <property type="project" value="TreeGrafter"/>
</dbReference>
<evidence type="ECO:0000256" key="2">
    <source>
        <dbReference type="ARBA" id="ARBA00022729"/>
    </source>
</evidence>
<dbReference type="InterPro" id="IPR005492">
    <property type="entry name" value="EPTP"/>
</dbReference>
<dbReference type="GO" id="GO:0032420">
    <property type="term" value="C:stereocilium"/>
    <property type="evidence" value="ECO:0007669"/>
    <property type="project" value="UniProtKB-SubCell"/>
</dbReference>
<dbReference type="AlphaFoldDB" id="A0A6J8D180"/>
<evidence type="ECO:0000256" key="3">
    <source>
        <dbReference type="ARBA" id="ARBA00022737"/>
    </source>
</evidence>
<sequence>MDLSEILNQCRFFPNEFSVFFIIKHSRTYTGKECVLVVGDNDSNIMSIEISRRNIFFIYKSKKVKFKNEFLRDNKWHTLGFSVGGTHVTMTTDCINTKHKRLKRMFPDNVDAVHKTVTIASCDKNNGVFQGQLRAIIFTPGIDATTRACPSRVPRHTHINNKLPIFPDTYGSDSPGPQWEDCTWMDVGNIAYDLYAKSLKVCVNGIWKHVTVDVKADIPRKLDYLELYQEIKTPGPGIDVHVFTIEGEGMFAVFANTRKKLDDVSGLYKWKNKKFMLYQKLSTYGAQSWAHFKIQNGFFLAVANYGLNDQLQSNSTIYKWHRGRKRFKVFQTIPTWTARDFEYFKIDGQDFLAVANHAKGSSQDVESVVYKWNPASQLFEEFQSIMTTGAYDWTYFTVEGYHFLALAQAFNGITTLFESRIYVFQKNGFYLFQTMETNGATDWEFFTISGSAFLIVANAYNYGPQNFKNRNTYLTNSSLYRLNIDKKGFERFQVFRTYSAVDWEFFSIDDNSYLIVSNAQNGGNEEEQLTTIYRWQGMDKFVPVHKMSTLPNTDWEVFHEGNDLYFIYANAKGRTSQVLKARFYPT</sequence>
<feature type="domain" description="Laminin G" evidence="4">
    <location>
        <begin position="33"/>
        <end position="136"/>
    </location>
</feature>
<evidence type="ECO:0000256" key="1">
    <source>
        <dbReference type="ARBA" id="ARBA00004645"/>
    </source>
</evidence>
<dbReference type="SUPFAM" id="SSF49899">
    <property type="entry name" value="Concanavalin A-like lectins/glucanases"/>
    <property type="match status" value="1"/>
</dbReference>
<dbReference type="OrthoDB" id="408373at2759"/>
<evidence type="ECO:0000313" key="5">
    <source>
        <dbReference type="EMBL" id="CAC5401619.1"/>
    </source>
</evidence>
<dbReference type="InterPro" id="IPR013320">
    <property type="entry name" value="ConA-like_dom_sf"/>
</dbReference>
<name>A0A6J8D180_MYTCO</name>
<dbReference type="InterPro" id="IPR009039">
    <property type="entry name" value="EAR"/>
</dbReference>
<organism evidence="5 6">
    <name type="scientific">Mytilus coruscus</name>
    <name type="common">Sea mussel</name>
    <dbReference type="NCBI Taxonomy" id="42192"/>
    <lineage>
        <taxon>Eukaryota</taxon>
        <taxon>Metazoa</taxon>
        <taxon>Spiralia</taxon>
        <taxon>Lophotrochozoa</taxon>
        <taxon>Mollusca</taxon>
        <taxon>Bivalvia</taxon>
        <taxon>Autobranchia</taxon>
        <taxon>Pteriomorphia</taxon>
        <taxon>Mytilida</taxon>
        <taxon>Mytiloidea</taxon>
        <taxon>Mytilidae</taxon>
        <taxon>Mytilinae</taxon>
        <taxon>Mytilus</taxon>
    </lineage>
</organism>
<keyword evidence="2" id="KW-0732">Signal</keyword>
<reference evidence="5 6" key="1">
    <citation type="submission" date="2020-06" db="EMBL/GenBank/DDBJ databases">
        <authorList>
            <person name="Li R."/>
            <person name="Bekaert M."/>
        </authorList>
    </citation>
    <scope>NUCLEOTIDE SEQUENCE [LARGE SCALE GENOMIC DNA]</scope>
    <source>
        <strain evidence="6">wild</strain>
    </source>
</reference>
<dbReference type="PANTHER" id="PTHR15261">
    <property type="entry name" value="THROMBOSPONDIN-TYPE LAMININ G DOMAIN AND EAR REPEAT-CONTAINING"/>
    <property type="match status" value="1"/>
</dbReference>